<reference evidence="2 3" key="1">
    <citation type="submission" date="2020-04" db="EMBL/GenBank/DDBJ databases">
        <title>Perkinsus olseni comparative genomics.</title>
        <authorList>
            <person name="Bogema D.R."/>
        </authorList>
    </citation>
    <scope>NUCLEOTIDE SEQUENCE [LARGE SCALE GENOMIC DNA]</scope>
    <source>
        <strain evidence="2 3">ATCC PRA-207</strain>
    </source>
</reference>
<dbReference type="SUPFAM" id="SSF141673">
    <property type="entry name" value="MOSC N-terminal domain-like"/>
    <property type="match status" value="1"/>
</dbReference>
<organism evidence="2 3">
    <name type="scientific">Perkinsus olseni</name>
    <name type="common">Perkinsus atlanticus</name>
    <dbReference type="NCBI Taxonomy" id="32597"/>
    <lineage>
        <taxon>Eukaryota</taxon>
        <taxon>Sar</taxon>
        <taxon>Alveolata</taxon>
        <taxon>Perkinsozoa</taxon>
        <taxon>Perkinsea</taxon>
        <taxon>Perkinsida</taxon>
        <taxon>Perkinsidae</taxon>
        <taxon>Perkinsus</taxon>
    </lineage>
</organism>
<evidence type="ECO:0000313" key="2">
    <source>
        <dbReference type="EMBL" id="KAF4728910.1"/>
    </source>
</evidence>
<evidence type="ECO:0000259" key="1">
    <source>
        <dbReference type="Pfam" id="PF03476"/>
    </source>
</evidence>
<sequence length="205" mass="22113">SGASPVNPATRGDTSIPMLRRSNVLKGGPPGGSSCLTAGVALYVIRRGKRREPALARIDGLIVYPIKSAAGVQVDHSEVTWKGLKHDRSYCIVVPVEESQQGARGEYRVLTQRTAPQMSRLHPSLPNSGGISLIFANADDDLSSSIRVPLQREGERITVAVWGEEARGIDQGDGVAEWLSRHLEVPGARLIKSVDKEEFLRSAPS</sequence>
<protein>
    <recommendedName>
        <fullName evidence="1">Molybdenum cofactor sulfurase middle domain-containing protein</fullName>
    </recommendedName>
</protein>
<gene>
    <name evidence="2" type="ORF">FOZ63_010533</name>
</gene>
<evidence type="ECO:0000313" key="3">
    <source>
        <dbReference type="Proteomes" id="UP000553632"/>
    </source>
</evidence>
<dbReference type="Pfam" id="PF03476">
    <property type="entry name" value="MOSC_N"/>
    <property type="match status" value="1"/>
</dbReference>
<keyword evidence="3" id="KW-1185">Reference proteome</keyword>
<dbReference type="Proteomes" id="UP000553632">
    <property type="component" value="Unassembled WGS sequence"/>
</dbReference>
<dbReference type="EMBL" id="JABANO010020190">
    <property type="protein sequence ID" value="KAF4728910.1"/>
    <property type="molecule type" value="Genomic_DNA"/>
</dbReference>
<proteinExistence type="predicted"/>
<feature type="non-terminal residue" evidence="2">
    <location>
        <position position="1"/>
    </location>
</feature>
<name>A0A7J6SA28_PEROL</name>
<dbReference type="InterPro" id="IPR005303">
    <property type="entry name" value="MOCOS_middle"/>
</dbReference>
<feature type="domain" description="Molybdenum cofactor sulfurase middle" evidence="1">
    <location>
        <begin position="56"/>
        <end position="185"/>
    </location>
</feature>
<dbReference type="AlphaFoldDB" id="A0A7J6SA28"/>
<accession>A0A7J6SA28</accession>
<comment type="caution">
    <text evidence="2">The sequence shown here is derived from an EMBL/GenBank/DDBJ whole genome shotgun (WGS) entry which is preliminary data.</text>
</comment>